<dbReference type="HAMAP" id="MF_02204">
    <property type="entry name" value="Pal"/>
    <property type="match status" value="1"/>
</dbReference>
<keyword evidence="1 6" id="KW-0732">Signal</keyword>
<dbReference type="GO" id="GO:0009279">
    <property type="term" value="C:cell outer membrane"/>
    <property type="evidence" value="ECO:0007669"/>
    <property type="project" value="UniProtKB-SubCell"/>
</dbReference>
<dbReference type="AlphaFoldDB" id="A0A368BNW3"/>
<dbReference type="InterPro" id="IPR006665">
    <property type="entry name" value="OmpA-like"/>
</dbReference>
<name>A0A368BNW3_9GAMM</name>
<dbReference type="InterPro" id="IPR006690">
    <property type="entry name" value="OMPA-like_CS"/>
</dbReference>
<evidence type="ECO:0000313" key="10">
    <source>
        <dbReference type="Proteomes" id="UP000252147"/>
    </source>
</evidence>
<evidence type="ECO:0000256" key="4">
    <source>
        <dbReference type="ARBA" id="ARBA00023237"/>
    </source>
</evidence>
<dbReference type="InterPro" id="IPR039001">
    <property type="entry name" value="Pal"/>
</dbReference>
<dbReference type="EMBL" id="QOPD01000002">
    <property type="protein sequence ID" value="RCL38775.1"/>
    <property type="molecule type" value="Genomic_DNA"/>
</dbReference>
<evidence type="ECO:0000256" key="5">
    <source>
        <dbReference type="ARBA" id="ARBA00023288"/>
    </source>
</evidence>
<dbReference type="PROSITE" id="PS51257">
    <property type="entry name" value="PROKAR_LIPOPROTEIN"/>
    <property type="match status" value="1"/>
</dbReference>
<feature type="chain" id="PRO_5016677876" description="Peptidoglycan-associated lipoprotein" evidence="7">
    <location>
        <begin position="30"/>
        <end position="171"/>
    </location>
</feature>
<organism evidence="9 10">
    <name type="scientific">SAR86 cluster bacterium</name>
    <dbReference type="NCBI Taxonomy" id="2030880"/>
    <lineage>
        <taxon>Bacteria</taxon>
        <taxon>Pseudomonadati</taxon>
        <taxon>Pseudomonadota</taxon>
        <taxon>Gammaproteobacteria</taxon>
        <taxon>SAR86 cluster</taxon>
    </lineage>
</organism>
<dbReference type="PROSITE" id="PS01068">
    <property type="entry name" value="OMPA_1"/>
    <property type="match status" value="1"/>
</dbReference>
<dbReference type="PANTHER" id="PTHR30329">
    <property type="entry name" value="STATOR ELEMENT OF FLAGELLAR MOTOR COMPLEX"/>
    <property type="match status" value="1"/>
</dbReference>
<protein>
    <recommendedName>
        <fullName evidence="6">Peptidoglycan-associated lipoprotein</fullName>
        <shortName evidence="6">PAL</shortName>
    </recommendedName>
</protein>
<dbReference type="InterPro" id="IPR050330">
    <property type="entry name" value="Bact_OuterMem_StrucFunc"/>
</dbReference>
<comment type="caution">
    <text evidence="9">The sequence shown here is derived from an EMBL/GenBank/DDBJ whole genome shotgun (WGS) entry which is preliminary data.</text>
</comment>
<evidence type="ECO:0000313" key="9">
    <source>
        <dbReference type="EMBL" id="RCL38775.1"/>
    </source>
</evidence>
<evidence type="ECO:0000256" key="3">
    <source>
        <dbReference type="ARBA" id="ARBA00023139"/>
    </source>
</evidence>
<comment type="function">
    <text evidence="6">Part of the Tol-Pal system, which plays a role in outer membrane invagination during cell division and is important for maintaining outer membrane integrity.</text>
</comment>
<keyword evidence="3 6" id="KW-0564">Palmitate</keyword>
<accession>A0A368BNW3</accession>
<evidence type="ECO:0000256" key="7">
    <source>
        <dbReference type="SAM" id="SignalP"/>
    </source>
</evidence>
<feature type="domain" description="OmpA-like" evidence="8">
    <location>
        <begin position="56"/>
        <end position="171"/>
    </location>
</feature>
<proteinExistence type="inferred from homology"/>
<dbReference type="GO" id="GO:0051301">
    <property type="term" value="P:cell division"/>
    <property type="evidence" value="ECO:0007669"/>
    <property type="project" value="UniProtKB-UniRule"/>
</dbReference>
<dbReference type="PROSITE" id="PS51123">
    <property type="entry name" value="OMPA_2"/>
    <property type="match status" value="1"/>
</dbReference>
<comment type="similarity">
    <text evidence="6">Belongs to the Pal lipoprotein family.</text>
</comment>
<dbReference type="InterPro" id="IPR006664">
    <property type="entry name" value="OMP_bac"/>
</dbReference>
<keyword evidence="4 6" id="KW-0998">Cell outer membrane</keyword>
<feature type="signal peptide" evidence="7">
    <location>
        <begin position="1"/>
        <end position="29"/>
    </location>
</feature>
<dbReference type="Gene3D" id="3.30.1330.60">
    <property type="entry name" value="OmpA-like domain"/>
    <property type="match status" value="1"/>
</dbReference>
<dbReference type="SUPFAM" id="SSF103088">
    <property type="entry name" value="OmpA-like"/>
    <property type="match status" value="1"/>
</dbReference>
<comment type="subunit">
    <text evidence="6">The Tol-Pal system is composed of five core proteins: the inner membrane proteins TolA, TolQ and TolR, the periplasmic protein TolB and the outer membrane protein Pal. They form a network linking the inner and outer membranes and the peptidoglycan layer.</text>
</comment>
<dbReference type="Proteomes" id="UP000252147">
    <property type="component" value="Unassembled WGS sequence"/>
</dbReference>
<evidence type="ECO:0000256" key="2">
    <source>
        <dbReference type="ARBA" id="ARBA00023136"/>
    </source>
</evidence>
<dbReference type="InterPro" id="IPR036737">
    <property type="entry name" value="OmpA-like_sf"/>
</dbReference>
<reference evidence="9 10" key="1">
    <citation type="journal article" date="2018" name="Microbiome">
        <title>Fine metagenomic profile of the Mediterranean stratified and mixed water columns revealed by assembly and recruitment.</title>
        <authorList>
            <person name="Haro-Moreno J.M."/>
            <person name="Lopez-Perez M."/>
            <person name="De La Torre J.R."/>
            <person name="Picazo A."/>
            <person name="Camacho A."/>
            <person name="Rodriguez-Valera F."/>
        </authorList>
    </citation>
    <scope>NUCLEOTIDE SEQUENCE [LARGE SCALE GENOMIC DNA]</scope>
    <source>
        <strain evidence="9">MED-G83</strain>
    </source>
</reference>
<dbReference type="Pfam" id="PF00691">
    <property type="entry name" value="OmpA"/>
    <property type="match status" value="1"/>
</dbReference>
<keyword evidence="5 6" id="KW-0449">Lipoprotein</keyword>
<comment type="subcellular location">
    <subcellularLocation>
        <location evidence="6">Cell outer membrane</location>
        <topology evidence="6">Lipid-anchor</topology>
    </subcellularLocation>
</comment>
<sequence>MVSVFKITMKKIIYSLIALALLFSCSSTQVEKVSQQKTTTVDLTGNQAAPGAVSRDSVDLGEPYVRIYFDYDEDNLREDMLSNLLAISKLMKENSSYTLLVEGHADERGTREYNLALSERRAKSVEDFLTASGVSPFNIEVVGYGEEKPIDNASNESAWSKNRRAELFFIR</sequence>
<keyword evidence="6" id="KW-0131">Cell cycle</keyword>
<evidence type="ECO:0000259" key="8">
    <source>
        <dbReference type="PROSITE" id="PS51123"/>
    </source>
</evidence>
<gene>
    <name evidence="6" type="primary">pal</name>
    <name evidence="9" type="ORF">DBW97_01820</name>
</gene>
<evidence type="ECO:0000256" key="6">
    <source>
        <dbReference type="HAMAP-Rule" id="MF_02204"/>
    </source>
</evidence>
<dbReference type="PANTHER" id="PTHR30329:SF21">
    <property type="entry name" value="LIPOPROTEIN YIAD-RELATED"/>
    <property type="match status" value="1"/>
</dbReference>
<keyword evidence="6" id="KW-0132">Cell division</keyword>
<keyword evidence="2 6" id="KW-0472">Membrane</keyword>
<evidence type="ECO:0000256" key="1">
    <source>
        <dbReference type="ARBA" id="ARBA00022729"/>
    </source>
</evidence>
<dbReference type="CDD" id="cd07185">
    <property type="entry name" value="OmpA_C-like"/>
    <property type="match status" value="1"/>
</dbReference>
<dbReference type="PRINTS" id="PR01021">
    <property type="entry name" value="OMPADOMAIN"/>
</dbReference>